<feature type="region of interest" description="Disordered" evidence="1">
    <location>
        <begin position="201"/>
        <end position="248"/>
    </location>
</feature>
<evidence type="ECO:0000256" key="2">
    <source>
        <dbReference type="SAM" id="SignalP"/>
    </source>
</evidence>
<evidence type="ECO:0000313" key="3">
    <source>
        <dbReference type="EMBL" id="MBR8534938.1"/>
    </source>
</evidence>
<proteinExistence type="predicted"/>
<dbReference type="SUPFAM" id="SSF82185">
    <property type="entry name" value="Histone H3 K4-specific methyltransferase SET7/9 N-terminal domain"/>
    <property type="match status" value="1"/>
</dbReference>
<evidence type="ECO:0000256" key="1">
    <source>
        <dbReference type="SAM" id="MobiDB-lite"/>
    </source>
</evidence>
<feature type="compositionally biased region" description="Basic and acidic residues" evidence="1">
    <location>
        <begin position="201"/>
        <end position="225"/>
    </location>
</feature>
<dbReference type="AlphaFoldDB" id="A0A941F2I3"/>
<organism evidence="3 4">
    <name type="scientific">Carboxylicivirga sediminis</name>
    <dbReference type="NCBI Taxonomy" id="2006564"/>
    <lineage>
        <taxon>Bacteria</taxon>
        <taxon>Pseudomonadati</taxon>
        <taxon>Bacteroidota</taxon>
        <taxon>Bacteroidia</taxon>
        <taxon>Marinilabiliales</taxon>
        <taxon>Marinilabiliaceae</taxon>
        <taxon>Carboxylicivirga</taxon>
    </lineage>
</organism>
<feature type="signal peptide" evidence="2">
    <location>
        <begin position="1"/>
        <end position="21"/>
    </location>
</feature>
<sequence length="248" mass="28790">MDYKKLLIYCLLLLLALHSQAQSSADIIPEKRTVLIHKPDTLIELSILVNKSDKIELDEHKLYAWYAFDKIQVNQGAYAGQLLHGSYKVFNSNDQLIEQGHYQKGLKEGLWTTWDSKGLKAFECTYKGGLKEGVAYFFNNGKQTHQEQYKKGRLHGEVIHYLPDGKQEKSKYKEGTLVKYDESKAAKENLLTRWKNQRALNKQERLKDKEQKKLEREANKAQQKEKRQKKSKEKGAKVKETKQADSES</sequence>
<dbReference type="Gene3D" id="3.90.930.1">
    <property type="match status" value="1"/>
</dbReference>
<evidence type="ECO:0000313" key="4">
    <source>
        <dbReference type="Proteomes" id="UP000679220"/>
    </source>
</evidence>
<accession>A0A941F2I3</accession>
<dbReference type="Proteomes" id="UP000679220">
    <property type="component" value="Unassembled WGS sequence"/>
</dbReference>
<gene>
    <name evidence="3" type="ORF">KDU71_05145</name>
</gene>
<feature type="compositionally biased region" description="Basic and acidic residues" evidence="1">
    <location>
        <begin position="233"/>
        <end position="248"/>
    </location>
</feature>
<dbReference type="RefSeq" id="WP_212188837.1">
    <property type="nucleotide sequence ID" value="NZ_JAGTAR010000005.1"/>
</dbReference>
<keyword evidence="4" id="KW-1185">Reference proteome</keyword>
<dbReference type="EMBL" id="JAGTAR010000005">
    <property type="protein sequence ID" value="MBR8534938.1"/>
    <property type="molecule type" value="Genomic_DNA"/>
</dbReference>
<comment type="caution">
    <text evidence="3">The sequence shown here is derived from an EMBL/GenBank/DDBJ whole genome shotgun (WGS) entry which is preliminary data.</text>
</comment>
<reference evidence="3" key="2">
    <citation type="submission" date="2021-04" db="EMBL/GenBank/DDBJ databases">
        <authorList>
            <person name="Zhang T."/>
            <person name="Zhang Y."/>
            <person name="Lu D."/>
            <person name="Zuo D."/>
            <person name="Du Z."/>
        </authorList>
    </citation>
    <scope>NUCLEOTIDE SEQUENCE</scope>
    <source>
        <strain evidence="3">JR1</strain>
    </source>
</reference>
<evidence type="ECO:0008006" key="5">
    <source>
        <dbReference type="Google" id="ProtNLM"/>
    </source>
</evidence>
<name>A0A941F2I3_9BACT</name>
<keyword evidence="2" id="KW-0732">Signal</keyword>
<feature type="chain" id="PRO_5037911442" description="Toxin-antitoxin system YwqK family antitoxin" evidence="2">
    <location>
        <begin position="22"/>
        <end position="248"/>
    </location>
</feature>
<reference evidence="3" key="1">
    <citation type="journal article" date="2018" name="Int. J. Syst. Evol. Microbiol.">
        <title>Carboxylicivirga sediminis sp. nov., isolated from coastal sediment.</title>
        <authorList>
            <person name="Wang F.Q."/>
            <person name="Ren L.H."/>
            <person name="Zou R.J."/>
            <person name="Sun Y.Z."/>
            <person name="Liu X.J."/>
            <person name="Jiang F."/>
            <person name="Liu L.J."/>
        </authorList>
    </citation>
    <scope>NUCLEOTIDE SEQUENCE</scope>
    <source>
        <strain evidence="3">JR1</strain>
    </source>
</reference>
<protein>
    <recommendedName>
        <fullName evidence="5">Toxin-antitoxin system YwqK family antitoxin</fullName>
    </recommendedName>
</protein>